<dbReference type="Proteomes" id="UP001234989">
    <property type="component" value="Chromosome 7"/>
</dbReference>
<evidence type="ECO:0000256" key="1">
    <source>
        <dbReference type="SAM" id="MobiDB-lite"/>
    </source>
</evidence>
<keyword evidence="4" id="KW-1185">Reference proteome</keyword>
<evidence type="ECO:0000313" key="3">
    <source>
        <dbReference type="EMBL" id="WMV38059.1"/>
    </source>
</evidence>
<evidence type="ECO:0000259" key="2">
    <source>
        <dbReference type="Pfam" id="PF17919"/>
    </source>
</evidence>
<dbReference type="InterPro" id="IPR043502">
    <property type="entry name" value="DNA/RNA_pol_sf"/>
</dbReference>
<protein>
    <recommendedName>
        <fullName evidence="2">Reverse transcriptase/retrotransposon-derived protein RNase H-like domain-containing protein</fullName>
    </recommendedName>
</protein>
<feature type="region of interest" description="Disordered" evidence="1">
    <location>
        <begin position="162"/>
        <end position="184"/>
    </location>
</feature>
<evidence type="ECO:0000313" key="4">
    <source>
        <dbReference type="Proteomes" id="UP001234989"/>
    </source>
</evidence>
<gene>
    <name evidence="3" type="ORF">MTR67_031444</name>
</gene>
<feature type="domain" description="Reverse transcriptase/retrotransposon-derived protein RNase H-like" evidence="2">
    <location>
        <begin position="109"/>
        <end position="155"/>
    </location>
</feature>
<feature type="compositionally biased region" description="Low complexity" evidence="1">
    <location>
        <begin position="175"/>
        <end position="184"/>
    </location>
</feature>
<reference evidence="3" key="1">
    <citation type="submission" date="2023-08" db="EMBL/GenBank/DDBJ databases">
        <title>A de novo genome assembly of Solanum verrucosum Schlechtendal, a Mexican diploid species geographically isolated from the other diploid A-genome species in potato relatives.</title>
        <authorList>
            <person name="Hosaka K."/>
        </authorList>
    </citation>
    <scope>NUCLEOTIDE SEQUENCE</scope>
    <source>
        <tissue evidence="3">Young leaves</tissue>
    </source>
</reference>
<accession>A0AAF0ZHL9</accession>
<dbReference type="SUPFAM" id="SSF56672">
    <property type="entry name" value="DNA/RNA polymerases"/>
    <property type="match status" value="1"/>
</dbReference>
<dbReference type="Pfam" id="PF17919">
    <property type="entry name" value="RT_RNaseH_2"/>
    <property type="match status" value="1"/>
</dbReference>
<sequence>MAPMPSRWTHALWLGVVRQGPRIPRKKKKKGEASVNQSRFSPQIRGESSIRVQRLSSILEDRFLRSKKLKTWACMRPLRGQVLHVTSRVYPWVVTGVPLGRDRVARAPKSFQELKDRLTCAQILTLLEVPKGCVVYCNASCIGLDCVLMQHGKASKVGLAIPVGESPKSTPPSPKSTLPSPKST</sequence>
<name>A0AAF0ZHL9_SOLVR</name>
<proteinExistence type="predicted"/>
<dbReference type="EMBL" id="CP133618">
    <property type="protein sequence ID" value="WMV38059.1"/>
    <property type="molecule type" value="Genomic_DNA"/>
</dbReference>
<organism evidence="3 4">
    <name type="scientific">Solanum verrucosum</name>
    <dbReference type="NCBI Taxonomy" id="315347"/>
    <lineage>
        <taxon>Eukaryota</taxon>
        <taxon>Viridiplantae</taxon>
        <taxon>Streptophyta</taxon>
        <taxon>Embryophyta</taxon>
        <taxon>Tracheophyta</taxon>
        <taxon>Spermatophyta</taxon>
        <taxon>Magnoliopsida</taxon>
        <taxon>eudicotyledons</taxon>
        <taxon>Gunneridae</taxon>
        <taxon>Pentapetalae</taxon>
        <taxon>asterids</taxon>
        <taxon>lamiids</taxon>
        <taxon>Solanales</taxon>
        <taxon>Solanaceae</taxon>
        <taxon>Solanoideae</taxon>
        <taxon>Solaneae</taxon>
        <taxon>Solanum</taxon>
    </lineage>
</organism>
<dbReference type="AlphaFoldDB" id="A0AAF0ZHL9"/>
<dbReference type="InterPro" id="IPR041577">
    <property type="entry name" value="RT_RNaseH_2"/>
</dbReference>